<keyword evidence="3 7" id="KW-0812">Transmembrane</keyword>
<evidence type="ECO:0000256" key="2">
    <source>
        <dbReference type="ARBA" id="ARBA00022475"/>
    </source>
</evidence>
<evidence type="ECO:0000313" key="9">
    <source>
        <dbReference type="Proteomes" id="UP001314796"/>
    </source>
</evidence>
<keyword evidence="8" id="KW-0282">Flagellum</keyword>
<keyword evidence="8" id="KW-0966">Cell projection</keyword>
<accession>A0ABS2NLB3</accession>
<keyword evidence="4 7" id="KW-1133">Transmembrane helix</keyword>
<protein>
    <submittedName>
        <fullName evidence="8">Flagellar biogenesis protein FliO</fullName>
    </submittedName>
</protein>
<name>A0ABS2NLB3_9FIRM</name>
<reference evidence="8 9" key="1">
    <citation type="submission" date="2021-01" db="EMBL/GenBank/DDBJ databases">
        <title>Genomic Encyclopedia of Type Strains, Phase IV (KMG-IV): sequencing the most valuable type-strain genomes for metagenomic binning, comparative biology and taxonomic classification.</title>
        <authorList>
            <person name="Goeker M."/>
        </authorList>
    </citation>
    <scope>NUCLEOTIDE SEQUENCE [LARGE SCALE GENOMIC DNA]</scope>
    <source>
        <strain evidence="8 9">DSM 25890</strain>
    </source>
</reference>
<dbReference type="Proteomes" id="UP001314796">
    <property type="component" value="Unassembled WGS sequence"/>
</dbReference>
<evidence type="ECO:0000256" key="1">
    <source>
        <dbReference type="ARBA" id="ARBA00004236"/>
    </source>
</evidence>
<dbReference type="InterPro" id="IPR022781">
    <property type="entry name" value="Flagellar_biosynth_FliO"/>
</dbReference>
<feature type="region of interest" description="Disordered" evidence="6">
    <location>
        <begin position="118"/>
        <end position="137"/>
    </location>
</feature>
<dbReference type="EMBL" id="JAFBEE010000001">
    <property type="protein sequence ID" value="MBM7613671.1"/>
    <property type="molecule type" value="Genomic_DNA"/>
</dbReference>
<comment type="subcellular location">
    <subcellularLocation>
        <location evidence="1">Cell membrane</location>
    </subcellularLocation>
</comment>
<keyword evidence="2" id="KW-1003">Cell membrane</keyword>
<comment type="caution">
    <text evidence="8">The sequence shown here is derived from an EMBL/GenBank/DDBJ whole genome shotgun (WGS) entry which is preliminary data.</text>
</comment>
<evidence type="ECO:0000313" key="8">
    <source>
        <dbReference type="EMBL" id="MBM7613671.1"/>
    </source>
</evidence>
<dbReference type="Pfam" id="PF04347">
    <property type="entry name" value="FliO"/>
    <property type="match status" value="1"/>
</dbReference>
<keyword evidence="8" id="KW-0969">Cilium</keyword>
<sequence>MIEQIYGGMMMLVAVGVVCILAYLTTILVTKKSNGLLLKTSTVKVLERTSIGIQATVTIIQIKNKVYLLLNQGKQVTVLDAIDIQEWYKSPQFVPSVEEGTGASMPTPMGYILKKFKDSQLNTSHRKGNGGNTDDKS</sequence>
<keyword evidence="9" id="KW-1185">Reference proteome</keyword>
<gene>
    <name evidence="8" type="ORF">JOC73_000179</name>
</gene>
<organism evidence="8 9">
    <name type="scientific">Alkaliphilus hydrothermalis</name>
    <dbReference type="NCBI Taxonomy" id="1482730"/>
    <lineage>
        <taxon>Bacteria</taxon>
        <taxon>Bacillati</taxon>
        <taxon>Bacillota</taxon>
        <taxon>Clostridia</taxon>
        <taxon>Peptostreptococcales</taxon>
        <taxon>Natronincolaceae</taxon>
        <taxon>Alkaliphilus</taxon>
    </lineage>
</organism>
<evidence type="ECO:0000256" key="5">
    <source>
        <dbReference type="ARBA" id="ARBA00023136"/>
    </source>
</evidence>
<evidence type="ECO:0000256" key="4">
    <source>
        <dbReference type="ARBA" id="ARBA00022989"/>
    </source>
</evidence>
<feature type="transmembrane region" description="Helical" evidence="7">
    <location>
        <begin position="6"/>
        <end position="29"/>
    </location>
</feature>
<dbReference type="RefSeq" id="WP_204399955.1">
    <property type="nucleotide sequence ID" value="NZ_JAFBEE010000001.1"/>
</dbReference>
<evidence type="ECO:0000256" key="7">
    <source>
        <dbReference type="SAM" id="Phobius"/>
    </source>
</evidence>
<evidence type="ECO:0000256" key="3">
    <source>
        <dbReference type="ARBA" id="ARBA00022692"/>
    </source>
</evidence>
<proteinExistence type="predicted"/>
<evidence type="ECO:0000256" key="6">
    <source>
        <dbReference type="SAM" id="MobiDB-lite"/>
    </source>
</evidence>
<keyword evidence="5 7" id="KW-0472">Membrane</keyword>